<dbReference type="AlphaFoldDB" id="A0A2G5B409"/>
<sequence length="136" mass="15589">MGFVVRTIFGPIGNMEFSGTRAEDFAMLQITNDEDDDDNNEDPNDNVEDVVGLHENDTLRIYFVPFQGVNHNPLQCVVRKKSFGYGDLWDYFANKYPQGLESVVIAESLYDNSDNEDKNLLNYIEDINALKKTLRK</sequence>
<dbReference type="EMBL" id="KZ303528">
    <property type="protein sequence ID" value="PIA13739.1"/>
    <property type="molecule type" value="Genomic_DNA"/>
</dbReference>
<name>A0A2G5B409_COERN</name>
<accession>A0A2G5B409</accession>
<dbReference type="Proteomes" id="UP000242474">
    <property type="component" value="Unassembled WGS sequence"/>
</dbReference>
<evidence type="ECO:0000313" key="2">
    <source>
        <dbReference type="Proteomes" id="UP000242474"/>
    </source>
</evidence>
<organism evidence="1 2">
    <name type="scientific">Coemansia reversa (strain ATCC 12441 / NRRL 1564)</name>
    <dbReference type="NCBI Taxonomy" id="763665"/>
    <lineage>
        <taxon>Eukaryota</taxon>
        <taxon>Fungi</taxon>
        <taxon>Fungi incertae sedis</taxon>
        <taxon>Zoopagomycota</taxon>
        <taxon>Kickxellomycotina</taxon>
        <taxon>Kickxellomycetes</taxon>
        <taxon>Kickxellales</taxon>
        <taxon>Kickxellaceae</taxon>
        <taxon>Coemansia</taxon>
    </lineage>
</organism>
<protein>
    <submittedName>
        <fullName evidence="1">Uncharacterized protein</fullName>
    </submittedName>
</protein>
<evidence type="ECO:0000313" key="1">
    <source>
        <dbReference type="EMBL" id="PIA13739.1"/>
    </source>
</evidence>
<reference evidence="1 2" key="1">
    <citation type="journal article" date="2015" name="Genome Biol. Evol.">
        <title>Phylogenomic analyses indicate that early fungi evolved digesting cell walls of algal ancestors of land plants.</title>
        <authorList>
            <person name="Chang Y."/>
            <person name="Wang S."/>
            <person name="Sekimoto S."/>
            <person name="Aerts A.L."/>
            <person name="Choi C."/>
            <person name="Clum A."/>
            <person name="LaButti K.M."/>
            <person name="Lindquist E.A."/>
            <person name="Yee Ngan C."/>
            <person name="Ohm R.A."/>
            <person name="Salamov A.A."/>
            <person name="Grigoriev I.V."/>
            <person name="Spatafora J.W."/>
            <person name="Berbee M.L."/>
        </authorList>
    </citation>
    <scope>NUCLEOTIDE SEQUENCE [LARGE SCALE GENOMIC DNA]</scope>
    <source>
        <strain evidence="1 2">NRRL 1564</strain>
    </source>
</reference>
<proteinExistence type="predicted"/>
<keyword evidence="2" id="KW-1185">Reference proteome</keyword>
<gene>
    <name evidence="1" type="ORF">COEREDRAFT_89374</name>
</gene>